<protein>
    <submittedName>
        <fullName evidence="2">Uncharacterized protein</fullName>
    </submittedName>
</protein>
<sequence>MLCLVEECIHKAIMQTAEWANIVRVLRRLHGLTPRQFALMIGTTTEAVGVWEKSLDVPGPFMQAALRDLLSGHIENHPTFLGVKAMVRATDQLSALYTPGLTVHALSRPLERMFVTHQLEVLGSSMLPKLSGRNGEMAEQYSLPMLEGKSDVLSFSYTDRGVADPSLIVRQQVTVIPLDGLRVLATVGLPLGMSTDSSMPEPDLRLTTADDVRS</sequence>
<evidence type="ECO:0000313" key="3">
    <source>
        <dbReference type="Proteomes" id="UP000215367"/>
    </source>
</evidence>
<evidence type="ECO:0000313" key="2">
    <source>
        <dbReference type="EMBL" id="OYD80287.1"/>
    </source>
</evidence>
<name>A0A235H4A6_AZOBR</name>
<feature type="compositionally biased region" description="Basic and acidic residues" evidence="1">
    <location>
        <begin position="202"/>
        <end position="214"/>
    </location>
</feature>
<keyword evidence="2" id="KW-0614">Plasmid</keyword>
<dbReference type="SUPFAM" id="SSF47413">
    <property type="entry name" value="lambda repressor-like DNA-binding domains"/>
    <property type="match status" value="1"/>
</dbReference>
<dbReference type="EMBL" id="NOWT01000063">
    <property type="protein sequence ID" value="OYD80287.1"/>
    <property type="molecule type" value="Genomic_DNA"/>
</dbReference>
<organism evidence="2 3">
    <name type="scientific">Azospirillum brasilense</name>
    <dbReference type="NCBI Taxonomy" id="192"/>
    <lineage>
        <taxon>Bacteria</taxon>
        <taxon>Pseudomonadati</taxon>
        <taxon>Pseudomonadota</taxon>
        <taxon>Alphaproteobacteria</taxon>
        <taxon>Rhodospirillales</taxon>
        <taxon>Azospirillaceae</taxon>
        <taxon>Azospirillum</taxon>
    </lineage>
</organism>
<feature type="region of interest" description="Disordered" evidence="1">
    <location>
        <begin position="192"/>
        <end position="214"/>
    </location>
</feature>
<dbReference type="InterPro" id="IPR010982">
    <property type="entry name" value="Lambda_DNA-bd_dom_sf"/>
</dbReference>
<dbReference type="Proteomes" id="UP000215367">
    <property type="component" value="Unassembled WGS sequence"/>
</dbReference>
<reference evidence="2 3" key="1">
    <citation type="submission" date="2017-07" db="EMBL/GenBank/DDBJ databases">
        <title>Whole genome sequence of Azospirillum brasilense 2A1, a potential biofertilizer strain.</title>
        <authorList>
            <person name="Fontana C.A."/>
            <person name="Toffoli L.M."/>
            <person name="Salazar S.M."/>
            <person name="Puglisi E."/>
            <person name="Pedraza R."/>
            <person name="Bassi D."/>
            <person name="Cocconcelli P.S."/>
        </authorList>
    </citation>
    <scope>NUCLEOTIDE SEQUENCE [LARGE SCALE GENOMIC DNA]</scope>
    <source>
        <strain evidence="2 3">2A1</strain>
        <plasmid evidence="2">unnamed</plasmid>
    </source>
</reference>
<dbReference type="AlphaFoldDB" id="A0A235H4A6"/>
<accession>A0A235H4A6</accession>
<evidence type="ECO:0000256" key="1">
    <source>
        <dbReference type="SAM" id="MobiDB-lite"/>
    </source>
</evidence>
<gene>
    <name evidence="2" type="ORF">CHT98_32040</name>
</gene>
<proteinExistence type="predicted"/>
<geneLocation type="plasmid" evidence="2">
    <name>unnamed</name>
</geneLocation>
<dbReference type="GO" id="GO:0003677">
    <property type="term" value="F:DNA binding"/>
    <property type="evidence" value="ECO:0007669"/>
    <property type="project" value="InterPro"/>
</dbReference>
<comment type="caution">
    <text evidence="2">The sequence shown here is derived from an EMBL/GenBank/DDBJ whole genome shotgun (WGS) entry which is preliminary data.</text>
</comment>